<dbReference type="Gene3D" id="1.10.10.10">
    <property type="entry name" value="Winged helix-like DNA-binding domain superfamily/Winged helix DNA-binding domain"/>
    <property type="match status" value="1"/>
</dbReference>
<dbReference type="PROSITE" id="PS50931">
    <property type="entry name" value="HTH_LYSR"/>
    <property type="match status" value="1"/>
</dbReference>
<name>A0ABT5R1Q7_9GAMM</name>
<protein>
    <submittedName>
        <fullName evidence="6">LysR family transcriptional regulator</fullName>
    </submittedName>
</protein>
<evidence type="ECO:0000256" key="1">
    <source>
        <dbReference type="ARBA" id="ARBA00009437"/>
    </source>
</evidence>
<dbReference type="InterPro" id="IPR036390">
    <property type="entry name" value="WH_DNA-bd_sf"/>
</dbReference>
<feature type="domain" description="HTH lysR-type" evidence="5">
    <location>
        <begin position="9"/>
        <end position="66"/>
    </location>
</feature>
<dbReference type="InterPro" id="IPR036388">
    <property type="entry name" value="WH-like_DNA-bd_sf"/>
</dbReference>
<dbReference type="PANTHER" id="PTHR30537">
    <property type="entry name" value="HTH-TYPE TRANSCRIPTIONAL REGULATOR"/>
    <property type="match status" value="1"/>
</dbReference>
<dbReference type="EMBL" id="JAJUBC010000015">
    <property type="protein sequence ID" value="MDD1794209.1"/>
    <property type="molecule type" value="Genomic_DNA"/>
</dbReference>
<gene>
    <name evidence="6" type="ORF">LRP50_13795</name>
</gene>
<dbReference type="SUPFAM" id="SSF53850">
    <property type="entry name" value="Periplasmic binding protein-like II"/>
    <property type="match status" value="1"/>
</dbReference>
<dbReference type="InterPro" id="IPR005119">
    <property type="entry name" value="LysR_subst-bd"/>
</dbReference>
<keyword evidence="2" id="KW-0805">Transcription regulation</keyword>
<comment type="caution">
    <text evidence="6">The sequence shown here is derived from an EMBL/GenBank/DDBJ whole genome shotgun (WGS) entry which is preliminary data.</text>
</comment>
<dbReference type="Gene3D" id="3.40.190.10">
    <property type="entry name" value="Periplasmic binding protein-like II"/>
    <property type="match status" value="1"/>
</dbReference>
<dbReference type="PANTHER" id="PTHR30537:SF3">
    <property type="entry name" value="TRANSCRIPTIONAL REGULATORY PROTEIN"/>
    <property type="match status" value="1"/>
</dbReference>
<proteinExistence type="inferred from homology"/>
<evidence type="ECO:0000313" key="7">
    <source>
        <dbReference type="Proteomes" id="UP001149400"/>
    </source>
</evidence>
<dbReference type="Pfam" id="PF00126">
    <property type="entry name" value="HTH_1"/>
    <property type="match status" value="1"/>
</dbReference>
<evidence type="ECO:0000313" key="6">
    <source>
        <dbReference type="EMBL" id="MDD1794209.1"/>
    </source>
</evidence>
<evidence type="ECO:0000256" key="2">
    <source>
        <dbReference type="ARBA" id="ARBA00023015"/>
    </source>
</evidence>
<reference evidence="6" key="1">
    <citation type="submission" date="2021-12" db="EMBL/GenBank/DDBJ databases">
        <title>Enterovibrio ZSDZ35 sp. nov. and Enterovibrio ZSDZ42 sp. nov., isolated from coastal seawater in Qingdao.</title>
        <authorList>
            <person name="Zhang P."/>
        </authorList>
    </citation>
    <scope>NUCLEOTIDE SEQUENCE</scope>
    <source>
        <strain evidence="6">ZSDZ42</strain>
    </source>
</reference>
<keyword evidence="4" id="KW-0804">Transcription</keyword>
<keyword evidence="7" id="KW-1185">Reference proteome</keyword>
<keyword evidence="3" id="KW-0238">DNA-binding</keyword>
<dbReference type="Pfam" id="PF03466">
    <property type="entry name" value="LysR_substrate"/>
    <property type="match status" value="1"/>
</dbReference>
<dbReference type="SUPFAM" id="SSF46785">
    <property type="entry name" value="Winged helix' DNA-binding domain"/>
    <property type="match status" value="1"/>
</dbReference>
<evidence type="ECO:0000259" key="5">
    <source>
        <dbReference type="PROSITE" id="PS50931"/>
    </source>
</evidence>
<dbReference type="Proteomes" id="UP001149400">
    <property type="component" value="Unassembled WGS sequence"/>
</dbReference>
<accession>A0ABT5R1Q7</accession>
<sequence>MHNCKNADPLWNDLKIYHAVVSEGSLSGASRSLNISHSTVCRRVSRLEGMVGVPLIRRRANGISFTKDGQQLAAFVKEMDDRANDILFWIKQKKEDLAGALSLSCCDISLPSVSTIVGDLSVSHPEIQFDIKVSAMNADLRLANTDLAIRATNSPDESLVGVKLSHFHFKVAKRVGCLSETKANWVCLNDSFAHLPAERWFGERRVQCQTSIRVDSYMSAAELIRNGTGIGLLPEFVISSDPQLEIVDVDTPLPTWNLWLVYHRSQINNGLVKAFTQHLKQHWSSSVSDFGYPLIRENPASARF</sequence>
<evidence type="ECO:0000256" key="4">
    <source>
        <dbReference type="ARBA" id="ARBA00023163"/>
    </source>
</evidence>
<comment type="similarity">
    <text evidence="1">Belongs to the LysR transcriptional regulatory family.</text>
</comment>
<dbReference type="InterPro" id="IPR058163">
    <property type="entry name" value="LysR-type_TF_proteobact-type"/>
</dbReference>
<evidence type="ECO:0000256" key="3">
    <source>
        <dbReference type="ARBA" id="ARBA00023125"/>
    </source>
</evidence>
<organism evidence="6 7">
    <name type="scientific">Enterovibrio gelatinilyticus</name>
    <dbReference type="NCBI Taxonomy" id="2899819"/>
    <lineage>
        <taxon>Bacteria</taxon>
        <taxon>Pseudomonadati</taxon>
        <taxon>Pseudomonadota</taxon>
        <taxon>Gammaproteobacteria</taxon>
        <taxon>Vibrionales</taxon>
        <taxon>Vibrionaceae</taxon>
        <taxon>Enterovibrio</taxon>
    </lineage>
</organism>
<dbReference type="RefSeq" id="WP_274165043.1">
    <property type="nucleotide sequence ID" value="NZ_JAJUBC010000015.1"/>
</dbReference>
<dbReference type="InterPro" id="IPR000847">
    <property type="entry name" value="LysR_HTH_N"/>
</dbReference>
<dbReference type="Gene3D" id="3.40.190.290">
    <property type="match status" value="1"/>
</dbReference>